<dbReference type="EMBL" id="QKWK01000014">
    <property type="protein sequence ID" value="TXT04810.1"/>
    <property type="molecule type" value="Genomic_DNA"/>
</dbReference>
<name>A0A7D8UWD7_VANHU</name>
<dbReference type="OrthoDB" id="2018133at2759"/>
<organism evidence="2 3">
    <name type="scientific">Vanrija humicola</name>
    <name type="common">Yeast</name>
    <name type="synonym">Cryptococcus humicola</name>
    <dbReference type="NCBI Taxonomy" id="5417"/>
    <lineage>
        <taxon>Eukaryota</taxon>
        <taxon>Fungi</taxon>
        <taxon>Dikarya</taxon>
        <taxon>Basidiomycota</taxon>
        <taxon>Agaricomycotina</taxon>
        <taxon>Tremellomycetes</taxon>
        <taxon>Trichosporonales</taxon>
        <taxon>Trichosporonaceae</taxon>
        <taxon>Vanrija</taxon>
    </lineage>
</organism>
<dbReference type="InterPro" id="IPR051053">
    <property type="entry name" value="ECH/Chromodomain_protein"/>
</dbReference>
<gene>
    <name evidence="2" type="ORF">VHUM_04078</name>
</gene>
<comment type="similarity">
    <text evidence="1">Belongs to the enoyl-CoA hydratase/isomerase family.</text>
</comment>
<evidence type="ECO:0008006" key="4">
    <source>
        <dbReference type="Google" id="ProtNLM"/>
    </source>
</evidence>
<dbReference type="Gene3D" id="3.90.226.10">
    <property type="entry name" value="2-enoyl-CoA Hydratase, Chain A, domain 1"/>
    <property type="match status" value="1"/>
</dbReference>
<dbReference type="PANTHER" id="PTHR43684:SF4">
    <property type="entry name" value="ENOYL-COA HYDRATASE_ISOMERASE FAMILY PROTEIN (AFU_ORTHOLOGUE AFUA_1G01890)"/>
    <property type="match status" value="1"/>
</dbReference>
<dbReference type="Pfam" id="PF00378">
    <property type="entry name" value="ECH_1"/>
    <property type="match status" value="1"/>
</dbReference>
<proteinExistence type="inferred from homology"/>
<evidence type="ECO:0000313" key="2">
    <source>
        <dbReference type="EMBL" id="TXT04810.1"/>
    </source>
</evidence>
<sequence>MPPASYAALPTQHIKLSNHPASAPGVTPVQVITLYRPDANNAFTGIMMQELVDAIDAYDKDDRVKVIVMTGHGKMFCAGADLSGNKAFKKTDNDTNGHRDGGGRVSMAMHRCSKPTIAAIQGSAVGVGITMTLPMTIRIAAAPAKIGFVFARRGLVMEAASSYFLPRLVGHSRAMHVVTTGSVYPASHRLLDGLFSEILPQPADVLPRALELAADIAKNTSGLSYALNKNLMYRSMPSAEEQHLLDSRVMYGLYGSKDINEGVAAFMEKRDVNFTATVKDAPSTFPWWFAVDTRVPEGTDKAKL</sequence>
<dbReference type="CDD" id="cd06558">
    <property type="entry name" value="crotonase-like"/>
    <property type="match status" value="1"/>
</dbReference>
<evidence type="ECO:0000313" key="3">
    <source>
        <dbReference type="Proteomes" id="UP000473826"/>
    </source>
</evidence>
<reference evidence="2 3" key="1">
    <citation type="journal article" date="2019" name="PLoS Genet.">
        <title>Convergent evolution of linked mating-type loci in basidiomycete fungi.</title>
        <authorList>
            <person name="Sun S."/>
            <person name="Coelho M.A."/>
            <person name="Heitman J."/>
            <person name="Nowrousian M."/>
        </authorList>
    </citation>
    <scope>NUCLEOTIDE SEQUENCE [LARGE SCALE GENOMIC DNA]</scope>
    <source>
        <strain evidence="2 3">CBS 4282</strain>
    </source>
</reference>
<protein>
    <recommendedName>
        <fullName evidence="4">Enoyl-CoA hydratase</fullName>
    </recommendedName>
</protein>
<dbReference type="InterPro" id="IPR001753">
    <property type="entry name" value="Enoyl-CoA_hydra/iso"/>
</dbReference>
<comment type="caution">
    <text evidence="2">The sequence shown here is derived from an EMBL/GenBank/DDBJ whole genome shotgun (WGS) entry which is preliminary data.</text>
</comment>
<dbReference type="PANTHER" id="PTHR43684">
    <property type="match status" value="1"/>
</dbReference>
<dbReference type="InterPro" id="IPR029045">
    <property type="entry name" value="ClpP/crotonase-like_dom_sf"/>
</dbReference>
<dbReference type="Proteomes" id="UP000473826">
    <property type="component" value="Unassembled WGS sequence"/>
</dbReference>
<evidence type="ECO:0000256" key="1">
    <source>
        <dbReference type="ARBA" id="ARBA00005254"/>
    </source>
</evidence>
<keyword evidence="3" id="KW-1185">Reference proteome</keyword>
<accession>A0A7D8UWD7</accession>
<dbReference type="AlphaFoldDB" id="A0A7D8UWD7"/>
<dbReference type="SUPFAM" id="SSF52096">
    <property type="entry name" value="ClpP/crotonase"/>
    <property type="match status" value="1"/>
</dbReference>